<accession>A0AAJ0HWU8</accession>
<protein>
    <submittedName>
        <fullName evidence="2">Uncharacterized protein</fullName>
    </submittedName>
</protein>
<evidence type="ECO:0000313" key="3">
    <source>
        <dbReference type="Proteomes" id="UP001275084"/>
    </source>
</evidence>
<gene>
    <name evidence="2" type="ORF">B0T25DRAFT_58888</name>
</gene>
<keyword evidence="3" id="KW-1185">Reference proteome</keyword>
<keyword evidence="1" id="KW-0472">Membrane</keyword>
<feature type="transmembrane region" description="Helical" evidence="1">
    <location>
        <begin position="12"/>
        <end position="34"/>
    </location>
</feature>
<evidence type="ECO:0000313" key="2">
    <source>
        <dbReference type="EMBL" id="KAK3364138.1"/>
    </source>
</evidence>
<keyword evidence="1" id="KW-1133">Transmembrane helix</keyword>
<name>A0AAJ0HWU8_9PEZI</name>
<proteinExistence type="predicted"/>
<keyword evidence="1" id="KW-0812">Transmembrane</keyword>
<dbReference type="Proteomes" id="UP001275084">
    <property type="component" value="Unassembled WGS sequence"/>
</dbReference>
<organism evidence="2 3">
    <name type="scientific">Lasiosphaeria hispida</name>
    <dbReference type="NCBI Taxonomy" id="260671"/>
    <lineage>
        <taxon>Eukaryota</taxon>
        <taxon>Fungi</taxon>
        <taxon>Dikarya</taxon>
        <taxon>Ascomycota</taxon>
        <taxon>Pezizomycotina</taxon>
        <taxon>Sordariomycetes</taxon>
        <taxon>Sordariomycetidae</taxon>
        <taxon>Sordariales</taxon>
        <taxon>Lasiosphaeriaceae</taxon>
        <taxon>Lasiosphaeria</taxon>
    </lineage>
</organism>
<dbReference type="AlphaFoldDB" id="A0AAJ0HWU8"/>
<reference evidence="2" key="1">
    <citation type="journal article" date="2023" name="Mol. Phylogenet. Evol.">
        <title>Genome-scale phylogeny and comparative genomics of the fungal order Sordariales.</title>
        <authorList>
            <person name="Hensen N."/>
            <person name="Bonometti L."/>
            <person name="Westerberg I."/>
            <person name="Brannstrom I.O."/>
            <person name="Guillou S."/>
            <person name="Cros-Aarteil S."/>
            <person name="Calhoun S."/>
            <person name="Haridas S."/>
            <person name="Kuo A."/>
            <person name="Mondo S."/>
            <person name="Pangilinan J."/>
            <person name="Riley R."/>
            <person name="LaButti K."/>
            <person name="Andreopoulos B."/>
            <person name="Lipzen A."/>
            <person name="Chen C."/>
            <person name="Yan M."/>
            <person name="Daum C."/>
            <person name="Ng V."/>
            <person name="Clum A."/>
            <person name="Steindorff A."/>
            <person name="Ohm R.A."/>
            <person name="Martin F."/>
            <person name="Silar P."/>
            <person name="Natvig D.O."/>
            <person name="Lalanne C."/>
            <person name="Gautier V."/>
            <person name="Ament-Velasquez S.L."/>
            <person name="Kruys A."/>
            <person name="Hutchinson M.I."/>
            <person name="Powell A.J."/>
            <person name="Barry K."/>
            <person name="Miller A.N."/>
            <person name="Grigoriev I.V."/>
            <person name="Debuchy R."/>
            <person name="Gladieux P."/>
            <person name="Hiltunen Thoren M."/>
            <person name="Johannesson H."/>
        </authorList>
    </citation>
    <scope>NUCLEOTIDE SEQUENCE</scope>
    <source>
        <strain evidence="2">CBS 955.72</strain>
    </source>
</reference>
<reference evidence="2" key="2">
    <citation type="submission" date="2023-06" db="EMBL/GenBank/DDBJ databases">
        <authorList>
            <consortium name="Lawrence Berkeley National Laboratory"/>
            <person name="Haridas S."/>
            <person name="Hensen N."/>
            <person name="Bonometti L."/>
            <person name="Westerberg I."/>
            <person name="Brannstrom I.O."/>
            <person name="Guillou S."/>
            <person name="Cros-Aarteil S."/>
            <person name="Calhoun S."/>
            <person name="Kuo A."/>
            <person name="Mondo S."/>
            <person name="Pangilinan J."/>
            <person name="Riley R."/>
            <person name="Labutti K."/>
            <person name="Andreopoulos B."/>
            <person name="Lipzen A."/>
            <person name="Chen C."/>
            <person name="Yanf M."/>
            <person name="Daum C."/>
            <person name="Ng V."/>
            <person name="Clum A."/>
            <person name="Steindorff A."/>
            <person name="Ohm R."/>
            <person name="Martin F."/>
            <person name="Silar P."/>
            <person name="Natvig D."/>
            <person name="Lalanne C."/>
            <person name="Gautier V."/>
            <person name="Ament-Velasquez S.L."/>
            <person name="Kruys A."/>
            <person name="Hutchinson M.I."/>
            <person name="Powell A.J."/>
            <person name="Barry K."/>
            <person name="Miller A.N."/>
            <person name="Grigoriev I.V."/>
            <person name="Debuchy R."/>
            <person name="Gladieux P."/>
            <person name="Thoren M.H."/>
            <person name="Johannesson H."/>
        </authorList>
    </citation>
    <scope>NUCLEOTIDE SEQUENCE</scope>
    <source>
        <strain evidence="2">CBS 955.72</strain>
    </source>
</reference>
<sequence>MSWPKPALPITFKLSSMASLYSVSMALLCVFIHLRVKGCIWHTVSSHTRQLFFLPRAGATSRLCRRQDVPFVVTTFLLKMLTLW</sequence>
<comment type="caution">
    <text evidence="2">The sequence shown here is derived from an EMBL/GenBank/DDBJ whole genome shotgun (WGS) entry which is preliminary data.</text>
</comment>
<evidence type="ECO:0000256" key="1">
    <source>
        <dbReference type="SAM" id="Phobius"/>
    </source>
</evidence>
<dbReference type="EMBL" id="JAUIQD010000001">
    <property type="protein sequence ID" value="KAK3364138.1"/>
    <property type="molecule type" value="Genomic_DNA"/>
</dbReference>